<reference evidence="20 21" key="1">
    <citation type="journal article" date="2014" name="Int. J. Syst. Evol. Microbiol.">
        <title>Complete genome sequence of Corynebacterium casei LMG S-19264T (=DSM 44701T), isolated from a smear-ripened cheese.</title>
        <authorList>
            <consortium name="US DOE Joint Genome Institute (JGI-PGF)"/>
            <person name="Walter F."/>
            <person name="Albersmeier A."/>
            <person name="Kalinowski J."/>
            <person name="Ruckert C."/>
        </authorList>
    </citation>
    <scope>NUCLEOTIDE SEQUENCE [LARGE SCALE GENOMIC DNA]</scope>
    <source>
        <strain evidence="20 21">CGMCC 1.15295</strain>
    </source>
</reference>
<dbReference type="SUPFAM" id="SSF52540">
    <property type="entry name" value="P-loop containing nucleoside triphosphate hydrolases"/>
    <property type="match status" value="1"/>
</dbReference>
<evidence type="ECO:0000313" key="20">
    <source>
        <dbReference type="EMBL" id="GFZ85351.1"/>
    </source>
</evidence>
<dbReference type="InterPro" id="IPR005702">
    <property type="entry name" value="Wzc-like_C"/>
</dbReference>
<keyword evidence="10 20" id="KW-0418">Kinase</keyword>
<gene>
    <name evidence="20" type="ORF">GCM10011531_15670</name>
</gene>
<evidence type="ECO:0000256" key="7">
    <source>
        <dbReference type="ARBA" id="ARBA00022679"/>
    </source>
</evidence>
<evidence type="ECO:0000259" key="19">
    <source>
        <dbReference type="Pfam" id="PF13807"/>
    </source>
</evidence>
<dbReference type="NCBIfam" id="TIGR01007">
    <property type="entry name" value="eps_fam"/>
    <property type="match status" value="1"/>
</dbReference>
<dbReference type="InterPro" id="IPR050445">
    <property type="entry name" value="Bact_polysacc_biosynth/exp"/>
</dbReference>
<dbReference type="GO" id="GO:0005524">
    <property type="term" value="F:ATP binding"/>
    <property type="evidence" value="ECO:0007669"/>
    <property type="project" value="UniProtKB-KW"/>
</dbReference>
<dbReference type="PANTHER" id="PTHR32309">
    <property type="entry name" value="TYROSINE-PROTEIN KINASE"/>
    <property type="match status" value="1"/>
</dbReference>
<dbReference type="PANTHER" id="PTHR32309:SF13">
    <property type="entry name" value="FERRIC ENTEROBACTIN TRANSPORT PROTEIN FEPE"/>
    <property type="match status" value="1"/>
</dbReference>
<dbReference type="GO" id="GO:0005886">
    <property type="term" value="C:plasma membrane"/>
    <property type="evidence" value="ECO:0007669"/>
    <property type="project" value="UniProtKB-SubCell"/>
</dbReference>
<organism evidence="20 21">
    <name type="scientific">Aquaticitalea lipolytica</name>
    <dbReference type="NCBI Taxonomy" id="1247562"/>
    <lineage>
        <taxon>Bacteria</taxon>
        <taxon>Pseudomonadati</taxon>
        <taxon>Bacteroidota</taxon>
        <taxon>Flavobacteriia</taxon>
        <taxon>Flavobacteriales</taxon>
        <taxon>Flavobacteriaceae</taxon>
        <taxon>Aquaticitalea</taxon>
    </lineage>
</organism>
<dbReference type="InterPro" id="IPR027417">
    <property type="entry name" value="P-loop_NTPase"/>
</dbReference>
<evidence type="ECO:0000256" key="4">
    <source>
        <dbReference type="ARBA" id="ARBA00011903"/>
    </source>
</evidence>
<feature type="domain" description="Tyrosine-protein kinase G-rich" evidence="19">
    <location>
        <begin position="447"/>
        <end position="516"/>
    </location>
</feature>
<evidence type="ECO:0000256" key="5">
    <source>
        <dbReference type="ARBA" id="ARBA00022475"/>
    </source>
</evidence>
<protein>
    <recommendedName>
        <fullName evidence="4">non-specific protein-tyrosine kinase</fullName>
        <ecNumber evidence="4">2.7.10.2</ecNumber>
    </recommendedName>
</protein>
<keyword evidence="9" id="KW-0547">Nucleotide-binding</keyword>
<evidence type="ECO:0000256" key="14">
    <source>
        <dbReference type="ARBA" id="ARBA00023137"/>
    </source>
</evidence>
<keyword evidence="6" id="KW-0997">Cell inner membrane</keyword>
<dbReference type="Proteomes" id="UP000598120">
    <property type="component" value="Unassembled WGS sequence"/>
</dbReference>
<evidence type="ECO:0000313" key="21">
    <source>
        <dbReference type="Proteomes" id="UP000598120"/>
    </source>
</evidence>
<dbReference type="Gene3D" id="3.40.50.300">
    <property type="entry name" value="P-loop containing nucleotide triphosphate hydrolases"/>
    <property type="match status" value="1"/>
</dbReference>
<keyword evidence="7" id="KW-0808">Transferase</keyword>
<dbReference type="Pfam" id="PF13614">
    <property type="entry name" value="AAA_31"/>
    <property type="match status" value="1"/>
</dbReference>
<proteinExistence type="inferred from homology"/>
<evidence type="ECO:0000259" key="17">
    <source>
        <dbReference type="Pfam" id="PF02706"/>
    </source>
</evidence>
<keyword evidence="13 16" id="KW-0472">Membrane</keyword>
<evidence type="ECO:0000256" key="12">
    <source>
        <dbReference type="ARBA" id="ARBA00022989"/>
    </source>
</evidence>
<comment type="similarity">
    <text evidence="2">Belongs to the CpsD/CapB family.</text>
</comment>
<dbReference type="InterPro" id="IPR003856">
    <property type="entry name" value="LPS_length_determ_N"/>
</dbReference>
<name>A0A8J2XFX5_9FLAO</name>
<evidence type="ECO:0000259" key="18">
    <source>
        <dbReference type="Pfam" id="PF13614"/>
    </source>
</evidence>
<dbReference type="AlphaFoldDB" id="A0A8J2XFX5"/>
<dbReference type="GO" id="GO:0004715">
    <property type="term" value="F:non-membrane spanning protein tyrosine kinase activity"/>
    <property type="evidence" value="ECO:0007669"/>
    <property type="project" value="UniProtKB-EC"/>
</dbReference>
<dbReference type="CDD" id="cd05387">
    <property type="entry name" value="BY-kinase"/>
    <property type="match status" value="1"/>
</dbReference>
<evidence type="ECO:0000256" key="11">
    <source>
        <dbReference type="ARBA" id="ARBA00022840"/>
    </source>
</evidence>
<accession>A0A8J2XFX5</accession>
<feature type="transmembrane region" description="Helical" evidence="16">
    <location>
        <begin position="23"/>
        <end position="43"/>
    </location>
</feature>
<comment type="catalytic activity">
    <reaction evidence="15">
        <text>L-tyrosyl-[protein] + ATP = O-phospho-L-tyrosyl-[protein] + ADP + H(+)</text>
        <dbReference type="Rhea" id="RHEA:10596"/>
        <dbReference type="Rhea" id="RHEA-COMP:10136"/>
        <dbReference type="Rhea" id="RHEA-COMP:20101"/>
        <dbReference type="ChEBI" id="CHEBI:15378"/>
        <dbReference type="ChEBI" id="CHEBI:30616"/>
        <dbReference type="ChEBI" id="CHEBI:46858"/>
        <dbReference type="ChEBI" id="CHEBI:61978"/>
        <dbReference type="ChEBI" id="CHEBI:456216"/>
        <dbReference type="EC" id="2.7.10.2"/>
    </reaction>
</comment>
<keyword evidence="14" id="KW-0829">Tyrosine-protein kinase</keyword>
<dbReference type="InterPro" id="IPR032807">
    <property type="entry name" value="GNVR"/>
</dbReference>
<sequence>MKQQAQESNSELREKLDLFISKWKLILVCVILAFILAFLYLRYATYEYQATASIKINNDKNSSKLPEISSLETYGLFSSDFSNITDEMEVIKSRTLLRKVVEELDLNIKYIVRGRIKEVEDYLNPPISINFLANDSIINKIDTTLYVKILTPTKFSLTSTESNELLNLEADDARVYAFGDKIKTGFGNIIFTPNIEKDSVKVGASIKVVMSSVDRVVEGYQAKINVSNNIGSDIISISVNENLKDKASLILDKIIEKYNEDVINDKQLIVQATSDFISNRLQLVSKELEEVDFTAETLQKSNRLTALASQSNIFLESERENETKLINTANQIQLIDYVKEQITSNNKESDILPADIGIADNSVSQLTKSHNELVLQRDRILKNSSEKNPTVINLNNQINALKSSLVSSLDNMRSTSKITLDALSQEDERIRGQIYSAPGKERQFRDIKRQQDIKESLYLYLLQKREETAIQLGLSSPNAKIIDKAYTSAIPISPKRLFVYLAALIFGIMIPSMFIYLSSILDTKIHNKNDLAKVLTIPFLGDIPKSDPKRRLIKKVDYSPKAEAFRIIRSNIDFILKGNKKKCKTLFVTSTKAQEGKSHTSINLASSLAYSEKRVLLIETDIRVPKVNEYLEIKADKGLTDYISDPDLTIDDVTTSVSTNKFLKIIPSGTIPPNPAELLMNDRVSTLFDVAQDDYDYIVVDTAAVGLVTDTLLISNYADLFIYVVSANNVDKRQLHIAQTLYDENRLPHMTILLNGTNDKSRGYGYGYGNNPHKKKKKWWQFYKK</sequence>
<feature type="domain" description="Polysaccharide chain length determinant N-terminal" evidence="17">
    <location>
        <begin position="16"/>
        <end position="104"/>
    </location>
</feature>
<comment type="similarity">
    <text evidence="3">Belongs to the etk/wzc family.</text>
</comment>
<evidence type="ECO:0000256" key="9">
    <source>
        <dbReference type="ARBA" id="ARBA00022741"/>
    </source>
</evidence>
<evidence type="ECO:0000256" key="16">
    <source>
        <dbReference type="SAM" id="Phobius"/>
    </source>
</evidence>
<dbReference type="InterPro" id="IPR025669">
    <property type="entry name" value="AAA_dom"/>
</dbReference>
<feature type="transmembrane region" description="Helical" evidence="16">
    <location>
        <begin position="497"/>
        <end position="517"/>
    </location>
</feature>
<evidence type="ECO:0000256" key="6">
    <source>
        <dbReference type="ARBA" id="ARBA00022519"/>
    </source>
</evidence>
<evidence type="ECO:0000256" key="3">
    <source>
        <dbReference type="ARBA" id="ARBA00008883"/>
    </source>
</evidence>
<evidence type="ECO:0000256" key="10">
    <source>
        <dbReference type="ARBA" id="ARBA00022777"/>
    </source>
</evidence>
<keyword evidence="11" id="KW-0067">ATP-binding</keyword>
<keyword evidence="5" id="KW-1003">Cell membrane</keyword>
<comment type="caution">
    <text evidence="20">The sequence shown here is derived from an EMBL/GenBank/DDBJ whole genome shotgun (WGS) entry which is preliminary data.</text>
</comment>
<evidence type="ECO:0000256" key="1">
    <source>
        <dbReference type="ARBA" id="ARBA00004429"/>
    </source>
</evidence>
<evidence type="ECO:0000256" key="13">
    <source>
        <dbReference type="ARBA" id="ARBA00023136"/>
    </source>
</evidence>
<evidence type="ECO:0000256" key="15">
    <source>
        <dbReference type="ARBA" id="ARBA00051245"/>
    </source>
</evidence>
<keyword evidence="21" id="KW-1185">Reference proteome</keyword>
<evidence type="ECO:0000256" key="2">
    <source>
        <dbReference type="ARBA" id="ARBA00007316"/>
    </source>
</evidence>
<comment type="subcellular location">
    <subcellularLocation>
        <location evidence="1">Cell inner membrane</location>
        <topology evidence="1">Multi-pass membrane protein</topology>
    </subcellularLocation>
</comment>
<keyword evidence="8 16" id="KW-0812">Transmembrane</keyword>
<evidence type="ECO:0000256" key="8">
    <source>
        <dbReference type="ARBA" id="ARBA00022692"/>
    </source>
</evidence>
<dbReference type="Pfam" id="PF02706">
    <property type="entry name" value="Wzz"/>
    <property type="match status" value="1"/>
</dbReference>
<dbReference type="EC" id="2.7.10.2" evidence="4"/>
<keyword evidence="12 16" id="KW-1133">Transmembrane helix</keyword>
<dbReference type="EMBL" id="BMIC01000002">
    <property type="protein sequence ID" value="GFZ85351.1"/>
    <property type="molecule type" value="Genomic_DNA"/>
</dbReference>
<dbReference type="RefSeq" id="WP_188605805.1">
    <property type="nucleotide sequence ID" value="NZ_BMIC01000002.1"/>
</dbReference>
<feature type="domain" description="AAA" evidence="18">
    <location>
        <begin position="585"/>
        <end position="715"/>
    </location>
</feature>
<dbReference type="Pfam" id="PF13807">
    <property type="entry name" value="GNVR"/>
    <property type="match status" value="1"/>
</dbReference>